<name>A0ACC3TS50_9ASCO</name>
<sequence length="1411" mass="157964">MAPRRTTRSRSSVASEASTTTASTRPPPRTKAAAGAGARRRKQLVDDSGDDDDDDDDELESVARYNQANKSLISGTTTPRLASSPANRENVPIMQAAGENVLLSPQTSVRNSLRRLTLQQSTPTSPDRESTPALTQVTPKPPAASAILSKPSPLGEVSLARQNVAVVGLNPVENKPASKPVVIDDDNRPVVETIMKENSPAPQEPKRRLVITHLVLNNFKSYAGRQEIGPFHSSFSAVVGPNGSGKSNVIDSLLFVFGFRASKMRQAKISALIHNSAQHPDLTFCSVEVHFQDVIDNENGTATAVPDSKLVVCRRAYKNNTSKYSINDRDSNYSEVTSLLRERGIDLDHKRFLILQGEVESIAQMKPKAQNENDDGLLEYLEDIIGTSKYKKPIEESAKEVEALNEICHEKIGRLDIVQKEKSSLEDARKAALKYIRDENELTMKRSALYQLYVANCLENIQVTEELLASLTTQLGQELENNKGNEDEIETLNNQYKEAAKDLENLQSQAKAAAKTLAKHERDAVQLTEKKKHIIAKIEKLTKVIASSKLSISSSSGWMTNYDEEMEKLTGEIAELKINLQGEQATFEEIKTSLEGKTRGISDEIEKKKKLLEPWNQKINTKVSELDVTKSELRILSDKRVADKQAIAAQEEKIKTVTSHGQAKENALEDLKAELAHVEDQIRHGEVEWAAAASALDSTRERVSIVRQQAEDARQQFAASQSQGKVLNCLMRLNDSGRISGFYGRLGNLGTIDERFDVAISTACPALNNLVVDSVETGQACIEYLRKNDIGRAMFILLDKLPQRDLSGIQTPENAPRLFDLVKPKDPKFAQAFYSVLHDTLVANDMAQANRIAFGKKRWRVVTLDGKLIDTSGTMSGGGSKLSKGLMRNKLVQEISENVLQQVEADYVQSEQEFAKEQAMVNEMEDALKDLKKRKPKAELSISKTELEIQALGTHLIDAKKMLNDLKAELASNTADDKVAKTLEKKLAGLENEIVQLREKSSTIENEVKDLEEKIMEIGGVKLRVQKSKVDGILQQIEIRNDRISNTEMAKAKAEKESAKESKSVTSAEKELAEVEVELQSVQQELANVENAAHELEHASNRAAFVVEERQEKLKEMKEDLDEMMKEINAFRKSEIDIRNKIESHEKDMRENKKRLKHWSEKLSALSLHDVGDEQPLGLPVYSEDELSDMDKDILKAEIALLEEKSDKATVDLTVLDEYRRREKEFETRNADLKDTVSQRDAVKHRYEDLRNRRLEEFMNGFSQISIKLKEMYQMITMGGNAELELVDSLDPFSEGILFSVMPPKKSWKNISNLSGGEKTLSSLALVFALHHFKPTPLYVMDEIDAALDFRNVSIVANYIKERTKNAQFVVISLRNNMFELAKQLVGIYKVNHMTKSITIENRELDEVIGR</sequence>
<accession>A0ACC3TS50</accession>
<keyword evidence="2" id="KW-1185">Reference proteome</keyword>
<protein>
    <submittedName>
        <fullName evidence="1">RecF/RecN/SMC</fullName>
    </submittedName>
</protein>
<comment type="caution">
    <text evidence="1">The sequence shown here is derived from an EMBL/GenBank/DDBJ whole genome shotgun (WGS) entry which is preliminary data.</text>
</comment>
<organism evidence="1 2">
    <name type="scientific">Lipomyces orientalis</name>
    <dbReference type="NCBI Taxonomy" id="1233043"/>
    <lineage>
        <taxon>Eukaryota</taxon>
        <taxon>Fungi</taxon>
        <taxon>Dikarya</taxon>
        <taxon>Ascomycota</taxon>
        <taxon>Saccharomycotina</taxon>
        <taxon>Lipomycetes</taxon>
        <taxon>Lipomycetales</taxon>
        <taxon>Lipomycetaceae</taxon>
        <taxon>Lipomyces</taxon>
    </lineage>
</organism>
<gene>
    <name evidence="1" type="ORF">V1517DRAFT_318967</name>
</gene>
<evidence type="ECO:0000313" key="2">
    <source>
        <dbReference type="Proteomes" id="UP001489719"/>
    </source>
</evidence>
<dbReference type="EMBL" id="MU970055">
    <property type="protein sequence ID" value="KAK9323988.1"/>
    <property type="molecule type" value="Genomic_DNA"/>
</dbReference>
<dbReference type="Proteomes" id="UP001489719">
    <property type="component" value="Unassembled WGS sequence"/>
</dbReference>
<evidence type="ECO:0000313" key="1">
    <source>
        <dbReference type="EMBL" id="KAK9323988.1"/>
    </source>
</evidence>
<reference evidence="2" key="1">
    <citation type="journal article" date="2024" name="Front. Bioeng. Biotechnol.">
        <title>Genome-scale model development and genomic sequencing of the oleaginous clade Lipomyces.</title>
        <authorList>
            <person name="Czajka J.J."/>
            <person name="Han Y."/>
            <person name="Kim J."/>
            <person name="Mondo S.J."/>
            <person name="Hofstad B.A."/>
            <person name="Robles A."/>
            <person name="Haridas S."/>
            <person name="Riley R."/>
            <person name="LaButti K."/>
            <person name="Pangilinan J."/>
            <person name="Andreopoulos W."/>
            <person name="Lipzen A."/>
            <person name="Yan J."/>
            <person name="Wang M."/>
            <person name="Ng V."/>
            <person name="Grigoriev I.V."/>
            <person name="Spatafora J.W."/>
            <person name="Magnuson J.K."/>
            <person name="Baker S.E."/>
            <person name="Pomraning K.R."/>
        </authorList>
    </citation>
    <scope>NUCLEOTIDE SEQUENCE [LARGE SCALE GENOMIC DNA]</scope>
    <source>
        <strain evidence="2">CBS 10300</strain>
    </source>
</reference>
<proteinExistence type="predicted"/>